<evidence type="ECO:0000313" key="2">
    <source>
        <dbReference type="Proteomes" id="UP001215598"/>
    </source>
</evidence>
<feature type="non-terminal residue" evidence="1">
    <location>
        <position position="137"/>
    </location>
</feature>
<protein>
    <submittedName>
        <fullName evidence="1">Uncharacterized protein</fullName>
    </submittedName>
</protein>
<sequence>VFTVDSTMVCDVCRKTIKVGTGGLPNLLSHQKNAKDCRSPGRKITDMFAPKTTAPLVPLRVATPPPINTEDLLPLNGDELEMRTILRSSPSSGKYPPLQAHVFAKLRAKMVQIPAANLWATENHPLSIFSSNPSEFF</sequence>
<accession>A0AAD7HC65</accession>
<gene>
    <name evidence="1" type="ORF">B0H16DRAFT_1273834</name>
</gene>
<organism evidence="1 2">
    <name type="scientific">Mycena metata</name>
    <dbReference type="NCBI Taxonomy" id="1033252"/>
    <lineage>
        <taxon>Eukaryota</taxon>
        <taxon>Fungi</taxon>
        <taxon>Dikarya</taxon>
        <taxon>Basidiomycota</taxon>
        <taxon>Agaricomycotina</taxon>
        <taxon>Agaricomycetes</taxon>
        <taxon>Agaricomycetidae</taxon>
        <taxon>Agaricales</taxon>
        <taxon>Marasmiineae</taxon>
        <taxon>Mycenaceae</taxon>
        <taxon>Mycena</taxon>
    </lineage>
</organism>
<name>A0AAD7HC65_9AGAR</name>
<dbReference type="AlphaFoldDB" id="A0AAD7HC65"/>
<proteinExistence type="predicted"/>
<evidence type="ECO:0000313" key="1">
    <source>
        <dbReference type="EMBL" id="KAJ7717384.1"/>
    </source>
</evidence>
<keyword evidence="2" id="KW-1185">Reference proteome</keyword>
<dbReference type="EMBL" id="JARKIB010000277">
    <property type="protein sequence ID" value="KAJ7717384.1"/>
    <property type="molecule type" value="Genomic_DNA"/>
</dbReference>
<dbReference type="Proteomes" id="UP001215598">
    <property type="component" value="Unassembled WGS sequence"/>
</dbReference>
<reference evidence="1" key="1">
    <citation type="submission" date="2023-03" db="EMBL/GenBank/DDBJ databases">
        <title>Massive genome expansion in bonnet fungi (Mycena s.s.) driven by repeated elements and novel gene families across ecological guilds.</title>
        <authorList>
            <consortium name="Lawrence Berkeley National Laboratory"/>
            <person name="Harder C.B."/>
            <person name="Miyauchi S."/>
            <person name="Viragh M."/>
            <person name="Kuo A."/>
            <person name="Thoen E."/>
            <person name="Andreopoulos B."/>
            <person name="Lu D."/>
            <person name="Skrede I."/>
            <person name="Drula E."/>
            <person name="Henrissat B."/>
            <person name="Morin E."/>
            <person name="Kohler A."/>
            <person name="Barry K."/>
            <person name="LaButti K."/>
            <person name="Morin E."/>
            <person name="Salamov A."/>
            <person name="Lipzen A."/>
            <person name="Mereny Z."/>
            <person name="Hegedus B."/>
            <person name="Baldrian P."/>
            <person name="Stursova M."/>
            <person name="Weitz H."/>
            <person name="Taylor A."/>
            <person name="Grigoriev I.V."/>
            <person name="Nagy L.G."/>
            <person name="Martin F."/>
            <person name="Kauserud H."/>
        </authorList>
    </citation>
    <scope>NUCLEOTIDE SEQUENCE</scope>
    <source>
        <strain evidence="1">CBHHK182m</strain>
    </source>
</reference>
<feature type="non-terminal residue" evidence="1">
    <location>
        <position position="1"/>
    </location>
</feature>
<comment type="caution">
    <text evidence="1">The sequence shown here is derived from an EMBL/GenBank/DDBJ whole genome shotgun (WGS) entry which is preliminary data.</text>
</comment>